<feature type="region of interest" description="Disordered" evidence="1">
    <location>
        <begin position="69"/>
        <end position="154"/>
    </location>
</feature>
<dbReference type="OMA" id="KQEFCER"/>
<dbReference type="OrthoDB" id="10197719at2759"/>
<sequence>MAAFSTSSNIVGSLSGSPQPATNVRATLTLRNGVKQQFSEKVSEGGVVPKLKNVREALKAVRVASQDAVNEMVEDERQSSNQQKNAKDGEESDYDDEEEDDKSENCEDEGLSGTDKNDAGGTNFAQELLLNLSNQPPEKRLKMSDGGSENKGLL</sequence>
<proteinExistence type="predicted"/>
<dbReference type="AlphaFoldDB" id="C3ZXE9"/>
<accession>C3ZXE9</accession>
<evidence type="ECO:0000313" key="3">
    <source>
        <dbReference type="Proteomes" id="UP000001554"/>
    </source>
</evidence>
<name>C3ZXE9_BRAFL</name>
<gene>
    <name evidence="4" type="primary">LOC118417886</name>
    <name evidence="2" type="ORF">BRAFLDRAFT_122858</name>
</gene>
<dbReference type="EMBL" id="GG666711">
    <property type="protein sequence ID" value="EEN42774.1"/>
    <property type="molecule type" value="Genomic_DNA"/>
</dbReference>
<dbReference type="Proteomes" id="UP000001554">
    <property type="component" value="Chromosome 1"/>
</dbReference>
<feature type="compositionally biased region" description="Polar residues" evidence="1">
    <location>
        <begin position="1"/>
        <end position="40"/>
    </location>
</feature>
<evidence type="ECO:0000313" key="4">
    <source>
        <dbReference type="RefSeq" id="XP_035679534.1"/>
    </source>
</evidence>
<reference evidence="3" key="2">
    <citation type="journal article" date="2020" name="Nat. Ecol. Evol.">
        <title>Deeply conserved synteny resolves early events in vertebrate evolution.</title>
        <authorList>
            <person name="Simakov O."/>
            <person name="Marletaz F."/>
            <person name="Yue J.X."/>
            <person name="O'Connell B."/>
            <person name="Jenkins J."/>
            <person name="Brandt A."/>
            <person name="Calef R."/>
            <person name="Tung C.H."/>
            <person name="Huang T.K."/>
            <person name="Schmutz J."/>
            <person name="Satoh N."/>
            <person name="Yu J.K."/>
            <person name="Putnam N.H."/>
            <person name="Green R.E."/>
            <person name="Rokhsar D.S."/>
        </authorList>
    </citation>
    <scope>NUCLEOTIDE SEQUENCE [LARGE SCALE GENOMIC DNA]</scope>
    <source>
        <strain evidence="3">S238N-H82</strain>
    </source>
</reference>
<reference evidence="4" key="3">
    <citation type="submission" date="2025-04" db="UniProtKB">
        <authorList>
            <consortium name="RefSeq"/>
        </authorList>
    </citation>
    <scope>IDENTIFICATION</scope>
    <source>
        <strain evidence="4">S238N-H82</strain>
        <tissue evidence="4">Testes</tissue>
    </source>
</reference>
<dbReference type="InParanoid" id="C3ZXE9"/>
<dbReference type="KEGG" id="bfo:118417886"/>
<dbReference type="RefSeq" id="XP_035679534.1">
    <property type="nucleotide sequence ID" value="XM_035823641.1"/>
</dbReference>
<dbReference type="GeneID" id="118417886"/>
<reference evidence="2" key="1">
    <citation type="journal article" date="2008" name="Nature">
        <title>The amphioxus genome and the evolution of the chordate karyotype.</title>
        <authorList>
            <consortium name="US DOE Joint Genome Institute (JGI-PGF)"/>
            <person name="Putnam N.H."/>
            <person name="Butts T."/>
            <person name="Ferrier D.E.K."/>
            <person name="Furlong R.F."/>
            <person name="Hellsten U."/>
            <person name="Kawashima T."/>
            <person name="Robinson-Rechavi M."/>
            <person name="Shoguchi E."/>
            <person name="Terry A."/>
            <person name="Yu J.-K."/>
            <person name="Benito-Gutierrez E.L."/>
            <person name="Dubchak I."/>
            <person name="Garcia-Fernandez J."/>
            <person name="Gibson-Brown J.J."/>
            <person name="Grigoriev I.V."/>
            <person name="Horton A.C."/>
            <person name="de Jong P.J."/>
            <person name="Jurka J."/>
            <person name="Kapitonov V.V."/>
            <person name="Kohara Y."/>
            <person name="Kuroki Y."/>
            <person name="Lindquist E."/>
            <person name="Lucas S."/>
            <person name="Osoegawa K."/>
            <person name="Pennacchio L.A."/>
            <person name="Salamov A.A."/>
            <person name="Satou Y."/>
            <person name="Sauka-Spengler T."/>
            <person name="Schmutz J."/>
            <person name="Shin-I T."/>
            <person name="Toyoda A."/>
            <person name="Bronner-Fraser M."/>
            <person name="Fujiyama A."/>
            <person name="Holland L.Z."/>
            <person name="Holland P.W.H."/>
            <person name="Satoh N."/>
            <person name="Rokhsar D.S."/>
        </authorList>
    </citation>
    <scope>NUCLEOTIDE SEQUENCE [LARGE SCALE GENOMIC DNA]</scope>
    <source>
        <strain evidence="2">S238N-H82</strain>
        <tissue evidence="2">Testes</tissue>
    </source>
</reference>
<keyword evidence="3" id="KW-1185">Reference proteome</keyword>
<protein>
    <submittedName>
        <fullName evidence="4">Uncharacterized protein LOC118417886</fullName>
    </submittedName>
</protein>
<evidence type="ECO:0000313" key="2">
    <source>
        <dbReference type="EMBL" id="EEN42774.1"/>
    </source>
</evidence>
<organism>
    <name type="scientific">Branchiostoma floridae</name>
    <name type="common">Florida lancelet</name>
    <name type="synonym">Amphioxus</name>
    <dbReference type="NCBI Taxonomy" id="7739"/>
    <lineage>
        <taxon>Eukaryota</taxon>
        <taxon>Metazoa</taxon>
        <taxon>Chordata</taxon>
        <taxon>Cephalochordata</taxon>
        <taxon>Leptocardii</taxon>
        <taxon>Amphioxiformes</taxon>
        <taxon>Branchiostomatidae</taxon>
        <taxon>Branchiostoma</taxon>
    </lineage>
</organism>
<feature type="compositionally biased region" description="Acidic residues" evidence="1">
    <location>
        <begin position="90"/>
        <end position="110"/>
    </location>
</feature>
<evidence type="ECO:0000256" key="1">
    <source>
        <dbReference type="SAM" id="MobiDB-lite"/>
    </source>
</evidence>
<feature type="region of interest" description="Disordered" evidence="1">
    <location>
        <begin position="1"/>
        <end position="49"/>
    </location>
</feature>